<name>A0A9X3D376_9ACTN</name>
<dbReference type="RefSeq" id="WP_235726265.1">
    <property type="nucleotide sequence ID" value="NZ_JAPKFM010000007.1"/>
</dbReference>
<dbReference type="GO" id="GO:0005737">
    <property type="term" value="C:cytoplasm"/>
    <property type="evidence" value="ECO:0007669"/>
    <property type="project" value="TreeGrafter"/>
</dbReference>
<feature type="domain" description="Fumarylacetoacetase-like C-terminal" evidence="2">
    <location>
        <begin position="97"/>
        <end position="259"/>
    </location>
</feature>
<evidence type="ECO:0000256" key="1">
    <source>
        <dbReference type="ARBA" id="ARBA00023239"/>
    </source>
</evidence>
<accession>A0A9X3D376</accession>
<dbReference type="PANTHER" id="PTHR30143">
    <property type="entry name" value="ACID HYDRATASE"/>
    <property type="match status" value="1"/>
</dbReference>
<comment type="caution">
    <text evidence="3">The sequence shown here is derived from an EMBL/GenBank/DDBJ whole genome shotgun (WGS) entry which is preliminary data.</text>
</comment>
<dbReference type="InterPro" id="IPR011234">
    <property type="entry name" value="Fumarylacetoacetase-like_C"/>
</dbReference>
<proteinExistence type="predicted"/>
<keyword evidence="3" id="KW-0378">Hydrolase</keyword>
<evidence type="ECO:0000313" key="3">
    <source>
        <dbReference type="EMBL" id="MCX2964203.1"/>
    </source>
</evidence>
<dbReference type="AlphaFoldDB" id="A0A9X3D376"/>
<keyword evidence="1" id="KW-0456">Lyase</keyword>
<dbReference type="InterPro" id="IPR036663">
    <property type="entry name" value="Fumarylacetoacetase_C_sf"/>
</dbReference>
<dbReference type="Gene3D" id="3.90.850.10">
    <property type="entry name" value="Fumarylacetoacetase-like, C-terminal domain"/>
    <property type="match status" value="1"/>
</dbReference>
<evidence type="ECO:0000313" key="4">
    <source>
        <dbReference type="Proteomes" id="UP001143347"/>
    </source>
</evidence>
<dbReference type="PANTHER" id="PTHR30143:SF0">
    <property type="entry name" value="2-KETO-4-PENTENOATE HYDRATASE"/>
    <property type="match status" value="1"/>
</dbReference>
<dbReference type="EMBL" id="JAPKFM010000007">
    <property type="protein sequence ID" value="MCX2964203.1"/>
    <property type="molecule type" value="Genomic_DNA"/>
</dbReference>
<dbReference type="Proteomes" id="UP001143347">
    <property type="component" value="Unassembled WGS sequence"/>
</dbReference>
<dbReference type="InterPro" id="IPR050772">
    <property type="entry name" value="Hydratase-Decarb/MhpD_sf"/>
</dbReference>
<reference evidence="3" key="1">
    <citation type="submission" date="2022-10" db="EMBL/GenBank/DDBJ databases">
        <title>WGS of marine actinomycetes from Thailand.</title>
        <authorList>
            <person name="Thawai C."/>
        </authorList>
    </citation>
    <scope>NUCLEOTIDE SEQUENCE</scope>
    <source>
        <strain evidence="3">SW21</strain>
    </source>
</reference>
<dbReference type="Pfam" id="PF01557">
    <property type="entry name" value="FAA_hydrolase"/>
    <property type="match status" value="1"/>
</dbReference>
<organism evidence="3 4">
    <name type="scientific">Gordonia aquimaris</name>
    <dbReference type="NCBI Taxonomy" id="2984863"/>
    <lineage>
        <taxon>Bacteria</taxon>
        <taxon>Bacillati</taxon>
        <taxon>Actinomycetota</taxon>
        <taxon>Actinomycetes</taxon>
        <taxon>Mycobacteriales</taxon>
        <taxon>Gordoniaceae</taxon>
        <taxon>Gordonia</taxon>
    </lineage>
</organism>
<keyword evidence="4" id="KW-1185">Reference proteome</keyword>
<gene>
    <name evidence="3" type="ORF">OSB52_08890</name>
</gene>
<sequence>MSSPLPTADLDTWADRLHSALVDSAPIPPLSDSIPDLDVAGAYAIQQRNLTRLLGEGARLVGRKIGLTSAPMQQLLGVDEPDYGFILDTMVHPDGGSIPLSSLCAPRVEPEIAFRLNRPLRGPDVSVADVLDATDAVAAALEIVDSRIAEWRITLCDTVADNASSAAVVLGPWLPINDAPDLDDITASLHLNDEQVDQGVATAVLGHPAEAVAWLVNALAVFDTGLQAGEFVMSGSITAAVFVHAGDTASADLSGLGRVSIDFT</sequence>
<dbReference type="SUPFAM" id="SSF56529">
    <property type="entry name" value="FAH"/>
    <property type="match status" value="1"/>
</dbReference>
<evidence type="ECO:0000259" key="2">
    <source>
        <dbReference type="Pfam" id="PF01557"/>
    </source>
</evidence>
<dbReference type="GO" id="GO:0016787">
    <property type="term" value="F:hydrolase activity"/>
    <property type="evidence" value="ECO:0007669"/>
    <property type="project" value="UniProtKB-KW"/>
</dbReference>
<dbReference type="GO" id="GO:0008684">
    <property type="term" value="F:2-oxopent-4-enoate hydratase activity"/>
    <property type="evidence" value="ECO:0007669"/>
    <property type="project" value="TreeGrafter"/>
</dbReference>
<protein>
    <submittedName>
        <fullName evidence="3">Fumarylacetoacetate hydrolase family protein</fullName>
    </submittedName>
</protein>